<dbReference type="GO" id="GO:0004764">
    <property type="term" value="F:shikimate 3-dehydrogenase (NADP+) activity"/>
    <property type="evidence" value="ECO:0007669"/>
    <property type="project" value="UniProtKB-UniRule"/>
</dbReference>
<comment type="pathway">
    <text evidence="1 3">Metabolic intermediate biosynthesis; chorismate biosynthesis; chorismate from D-erythrose 4-phosphate and phosphoenolpyruvate: step 4/7.</text>
</comment>
<feature type="active site" description="Proton acceptor" evidence="3">
    <location>
        <position position="76"/>
    </location>
</feature>
<dbReference type="EMBL" id="ADCX01000003">
    <property type="protein sequence ID" value="EFG26937.1"/>
    <property type="molecule type" value="Genomic_DNA"/>
</dbReference>
<dbReference type="InterPro" id="IPR022893">
    <property type="entry name" value="Shikimate_DH_fam"/>
</dbReference>
<evidence type="ECO:0000313" key="6">
    <source>
        <dbReference type="EMBL" id="EFG26937.1"/>
    </source>
</evidence>
<comment type="caution">
    <text evidence="6">The sequence shown here is derived from an EMBL/GenBank/DDBJ whole genome shotgun (WGS) entry which is preliminary data.</text>
</comment>
<feature type="binding site" evidence="3">
    <location>
        <begin position="136"/>
        <end position="140"/>
    </location>
    <ligand>
        <name>NADP(+)</name>
        <dbReference type="ChEBI" id="CHEBI:58349"/>
    </ligand>
</feature>
<dbReference type="Proteomes" id="UP000005777">
    <property type="component" value="Unassembled WGS sequence"/>
</dbReference>
<keyword evidence="7" id="KW-1185">Reference proteome</keyword>
<dbReference type="InterPro" id="IPR046346">
    <property type="entry name" value="Aminoacid_DH-like_N_sf"/>
</dbReference>
<dbReference type="Gene3D" id="3.40.50.10860">
    <property type="entry name" value="Leucine Dehydrogenase, chain A, domain 1"/>
    <property type="match status" value="1"/>
</dbReference>
<name>W5IJ76_SCAIO</name>
<dbReference type="InterPro" id="IPR036291">
    <property type="entry name" value="NAD(P)-bd_dom_sf"/>
</dbReference>
<evidence type="ECO:0000259" key="5">
    <source>
        <dbReference type="Pfam" id="PF18317"/>
    </source>
</evidence>
<dbReference type="eggNOG" id="COG0169">
    <property type="taxonomic scope" value="Bacteria"/>
</dbReference>
<dbReference type="HOGENOM" id="CLU_044063_4_4_11"/>
<keyword evidence="3" id="KW-0560">Oxidoreductase</keyword>
<feature type="domain" description="SDH C-terminal" evidence="5">
    <location>
        <begin position="271"/>
        <end position="300"/>
    </location>
</feature>
<evidence type="ECO:0000256" key="2">
    <source>
        <dbReference type="ARBA" id="ARBA00023141"/>
    </source>
</evidence>
<feature type="binding site" evidence="3">
    <location>
        <position position="278"/>
    </location>
    <ligand>
        <name>shikimate</name>
        <dbReference type="ChEBI" id="CHEBI:36208"/>
    </ligand>
</feature>
<feature type="binding site" evidence="3">
    <location>
        <position position="72"/>
    </location>
    <ligand>
        <name>shikimate</name>
        <dbReference type="ChEBI" id="CHEBI:36208"/>
    </ligand>
</feature>
<dbReference type="Pfam" id="PF18317">
    <property type="entry name" value="SDH_C"/>
    <property type="match status" value="1"/>
</dbReference>
<dbReference type="SUPFAM" id="SSF51735">
    <property type="entry name" value="NAD(P)-binding Rossmann-fold domains"/>
    <property type="match status" value="1"/>
</dbReference>
<keyword evidence="3" id="KW-0521">NADP</keyword>
<dbReference type="Pfam" id="PF08501">
    <property type="entry name" value="Shikimate_dh_N"/>
    <property type="match status" value="1"/>
</dbReference>
<accession>W5IJ76</accession>
<dbReference type="InterPro" id="IPR013708">
    <property type="entry name" value="Shikimate_DH-bd_N"/>
</dbReference>
<dbReference type="Gene3D" id="3.40.50.720">
    <property type="entry name" value="NAD(P)-binding Rossmann-like Domain"/>
    <property type="match status" value="1"/>
</dbReference>
<evidence type="ECO:0000256" key="1">
    <source>
        <dbReference type="ARBA" id="ARBA00004871"/>
    </source>
</evidence>
<reference evidence="6 7" key="1">
    <citation type="submission" date="2012-01" db="EMBL/GenBank/DDBJ databases">
        <title>The Genome Sequence of Scardovia inopinata F0304.</title>
        <authorList>
            <consortium name="The Broad Institute Genome Sequencing Platform"/>
            <person name="Ward D."/>
            <person name="Earl A."/>
            <person name="Feldgarden M."/>
            <person name="Gevers D."/>
            <person name="Young S."/>
            <person name="Zeng Q."/>
            <person name="Koehrsen M."/>
            <person name="Alvarado L."/>
            <person name="Berlin A.M."/>
            <person name="Borenstein D."/>
            <person name="Chapman S.B."/>
            <person name="Chen Z."/>
            <person name="Engels R."/>
            <person name="Freedman E."/>
            <person name="Gellesch M."/>
            <person name="Goldberg J."/>
            <person name="Griggs A."/>
            <person name="Gujja S."/>
            <person name="Heilman E.R."/>
            <person name="Heiman D.I."/>
            <person name="Hepburn T.A."/>
            <person name="Howarth C."/>
            <person name="Jen D."/>
            <person name="Larson L."/>
            <person name="Mehta T."/>
            <person name="Park D."/>
            <person name="Pearson M."/>
            <person name="Richards J."/>
            <person name="Roberts A."/>
            <person name="Saif S."/>
            <person name="Shea T.D."/>
            <person name="Shenoy N."/>
            <person name="Sisk P."/>
            <person name="Stolte C."/>
            <person name="Sykes S.N."/>
            <person name="Walk T."/>
            <person name="White J."/>
            <person name="Yandava C."/>
            <person name="Izard J."/>
            <person name="Baranova O.V."/>
            <person name="Blanton J.M."/>
            <person name="Tanner A.C."/>
            <person name="Dewhirst F."/>
            <person name="Haas B."/>
            <person name="Nusbaum C."/>
            <person name="Birren B."/>
        </authorList>
    </citation>
    <scope>NUCLEOTIDE SEQUENCE [LARGE SCALE GENOMIC DNA]</scope>
    <source>
        <strain evidence="6 7">F0304</strain>
    </source>
</reference>
<evidence type="ECO:0000259" key="4">
    <source>
        <dbReference type="Pfam" id="PF08501"/>
    </source>
</evidence>
<comment type="function">
    <text evidence="3">Involved in the biosynthesis of the chorismate, which leads to the biosynthesis of aromatic amino acids. Catalyzes the reversible NADPH linked reduction of 3-dehydroshikimate (DHSA) to yield shikimate (SA).</text>
</comment>
<gene>
    <name evidence="3" type="primary">aroE</name>
    <name evidence="6" type="ORF">HMPREF9020_00567</name>
</gene>
<evidence type="ECO:0000313" key="7">
    <source>
        <dbReference type="Proteomes" id="UP000005777"/>
    </source>
</evidence>
<dbReference type="InterPro" id="IPR041121">
    <property type="entry name" value="SDH_C"/>
</dbReference>
<dbReference type="GO" id="GO:0009073">
    <property type="term" value="P:aromatic amino acid family biosynthetic process"/>
    <property type="evidence" value="ECO:0007669"/>
    <property type="project" value="UniProtKB-KW"/>
</dbReference>
<comment type="subunit">
    <text evidence="3">Homodimer.</text>
</comment>
<feature type="binding site" evidence="3">
    <location>
        <position position="97"/>
    </location>
    <ligand>
        <name>shikimate</name>
        <dbReference type="ChEBI" id="CHEBI:36208"/>
    </ligand>
</feature>
<proteinExistence type="inferred from homology"/>
<feature type="binding site" evidence="3">
    <location>
        <begin position="25"/>
        <end position="27"/>
    </location>
    <ligand>
        <name>shikimate</name>
        <dbReference type="ChEBI" id="CHEBI:36208"/>
    </ligand>
</feature>
<dbReference type="PANTHER" id="PTHR21089">
    <property type="entry name" value="SHIKIMATE DEHYDROGENASE"/>
    <property type="match status" value="1"/>
</dbReference>
<dbReference type="UniPathway" id="UPA00053">
    <property type="reaction ID" value="UER00087"/>
</dbReference>
<comment type="caution">
    <text evidence="3">Lacks conserved residue(s) required for the propagation of feature annotation.</text>
</comment>
<comment type="catalytic activity">
    <reaction evidence="3">
        <text>shikimate + NADP(+) = 3-dehydroshikimate + NADPH + H(+)</text>
        <dbReference type="Rhea" id="RHEA:17737"/>
        <dbReference type="ChEBI" id="CHEBI:15378"/>
        <dbReference type="ChEBI" id="CHEBI:16630"/>
        <dbReference type="ChEBI" id="CHEBI:36208"/>
        <dbReference type="ChEBI" id="CHEBI:57783"/>
        <dbReference type="ChEBI" id="CHEBI:58349"/>
        <dbReference type="EC" id="1.1.1.25"/>
    </reaction>
</comment>
<feature type="binding site" evidence="3">
    <location>
        <position position="249"/>
    </location>
    <ligand>
        <name>shikimate</name>
        <dbReference type="ChEBI" id="CHEBI:36208"/>
    </ligand>
</feature>
<keyword evidence="2 3" id="KW-0057">Aromatic amino acid biosynthesis</keyword>
<feature type="binding site" evidence="3">
    <location>
        <position position="271"/>
    </location>
    <ligand>
        <name>NADP(+)</name>
        <dbReference type="ChEBI" id="CHEBI:58349"/>
    </ligand>
</feature>
<sequence>MPLADLPIDGNTRIAGLIAHPARHSLSPLMHNLSFISRGINARYCAFDVEADQLEAAIESIRALKMLGANVSMPYKEAVIPFLDQLDQTSSLVGSVNTIVNRQGILTGYTTDGLGLVNSLKARGYSIEGKKITLAGAGGAGSPIAIQAALSGAGQISIFNRAYTSQGQTNPTAHKAKDLVEKITSISQTRAKFFPLEDKAAFRRELLSSDLYIDATSVGMGSQEGQEGQSLVDHPSWLSNLTALVDTVYSPAQTRLLTQAQEARVPVRMNGLGMLIHQGAASFKLWTGQDMPIDQVERALPL</sequence>
<keyword evidence="3" id="KW-0028">Amino-acid biosynthesis</keyword>
<dbReference type="GO" id="GO:0019632">
    <property type="term" value="P:shikimate metabolic process"/>
    <property type="evidence" value="ECO:0007669"/>
    <property type="project" value="TreeGrafter"/>
</dbReference>
<dbReference type="GO" id="GO:0009423">
    <property type="term" value="P:chorismate biosynthetic process"/>
    <property type="evidence" value="ECO:0007669"/>
    <property type="project" value="UniProtKB-UniRule"/>
</dbReference>
<dbReference type="HAMAP" id="MF_00222">
    <property type="entry name" value="Shikimate_DH_AroE"/>
    <property type="match status" value="1"/>
</dbReference>
<comment type="similarity">
    <text evidence="3">Belongs to the shikimate dehydrogenase family.</text>
</comment>
<dbReference type="EC" id="1.1.1.25" evidence="3"/>
<dbReference type="RefSeq" id="WP_006292934.1">
    <property type="nucleotide sequence ID" value="NZ_GG770225.1"/>
</dbReference>
<feature type="domain" description="Shikimate dehydrogenase substrate binding N-terminal" evidence="4">
    <location>
        <begin position="17"/>
        <end position="99"/>
    </location>
</feature>
<organism evidence="6 7">
    <name type="scientific">Scardovia inopinata F0304</name>
    <dbReference type="NCBI Taxonomy" id="641146"/>
    <lineage>
        <taxon>Bacteria</taxon>
        <taxon>Bacillati</taxon>
        <taxon>Actinomycetota</taxon>
        <taxon>Actinomycetes</taxon>
        <taxon>Bifidobacteriales</taxon>
        <taxon>Bifidobacteriaceae</taxon>
        <taxon>Scardovia</taxon>
    </lineage>
</organism>
<feature type="binding site" evidence="3">
    <location>
        <position position="247"/>
    </location>
    <ligand>
        <name>NADP(+)</name>
        <dbReference type="ChEBI" id="CHEBI:58349"/>
    </ligand>
</feature>
<protein>
    <recommendedName>
        <fullName evidence="3">Shikimate dehydrogenase (NADP(+))</fullName>
        <shortName evidence="3">SDH</shortName>
        <ecNumber evidence="3">1.1.1.25</ecNumber>
    </recommendedName>
</protein>
<dbReference type="AlphaFoldDB" id="W5IJ76"/>
<feature type="binding site" evidence="3">
    <location>
        <position position="112"/>
    </location>
    <ligand>
        <name>shikimate</name>
        <dbReference type="ChEBI" id="CHEBI:36208"/>
    </ligand>
</feature>
<evidence type="ECO:0000256" key="3">
    <source>
        <dbReference type="HAMAP-Rule" id="MF_00222"/>
    </source>
</evidence>
<dbReference type="PANTHER" id="PTHR21089:SF1">
    <property type="entry name" value="BIFUNCTIONAL 3-DEHYDROQUINATE DEHYDRATASE_SHIKIMATE DEHYDROGENASE, CHLOROPLASTIC"/>
    <property type="match status" value="1"/>
</dbReference>
<dbReference type="SUPFAM" id="SSF53223">
    <property type="entry name" value="Aminoacid dehydrogenase-like, N-terminal domain"/>
    <property type="match status" value="1"/>
</dbReference>
<dbReference type="GO" id="GO:0008652">
    <property type="term" value="P:amino acid biosynthetic process"/>
    <property type="evidence" value="ECO:0007669"/>
    <property type="project" value="UniProtKB-KW"/>
</dbReference>
<dbReference type="CDD" id="cd01065">
    <property type="entry name" value="NAD_bind_Shikimate_DH"/>
    <property type="match status" value="1"/>
</dbReference>